<feature type="coiled-coil region" evidence="1">
    <location>
        <begin position="203"/>
        <end position="238"/>
    </location>
</feature>
<accession>A0A8J6B0G4</accession>
<proteinExistence type="predicted"/>
<protein>
    <submittedName>
        <fullName evidence="2">Uncharacterized protein</fullName>
    </submittedName>
</protein>
<dbReference type="AlphaFoldDB" id="A0A8J6B0G4"/>
<evidence type="ECO:0000256" key="1">
    <source>
        <dbReference type="SAM" id="Coils"/>
    </source>
</evidence>
<keyword evidence="1" id="KW-0175">Coiled coil</keyword>
<keyword evidence="3" id="KW-1185">Reference proteome</keyword>
<dbReference type="Proteomes" id="UP000717585">
    <property type="component" value="Unassembled WGS sequence"/>
</dbReference>
<name>A0A8J6B0G4_9EUKA</name>
<organism evidence="2 3">
    <name type="scientific">Carpediemonas membranifera</name>
    <dbReference type="NCBI Taxonomy" id="201153"/>
    <lineage>
        <taxon>Eukaryota</taxon>
        <taxon>Metamonada</taxon>
        <taxon>Carpediemonas-like organisms</taxon>
        <taxon>Carpediemonas</taxon>
    </lineage>
</organism>
<comment type="caution">
    <text evidence="2">The sequence shown here is derived from an EMBL/GenBank/DDBJ whole genome shotgun (WGS) entry which is preliminary data.</text>
</comment>
<gene>
    <name evidence="2" type="ORF">J8273_7695</name>
</gene>
<dbReference type="EMBL" id="JAHDYR010000064">
    <property type="protein sequence ID" value="KAG9390347.1"/>
    <property type="molecule type" value="Genomic_DNA"/>
</dbReference>
<reference evidence="2" key="1">
    <citation type="submission" date="2021-05" db="EMBL/GenBank/DDBJ databases">
        <title>A free-living protist that lacks canonical eukaryotic 1 DNA replication and segregation systems.</title>
        <authorList>
            <person name="Salas-Leiva D.E."/>
            <person name="Tromer E.C."/>
            <person name="Curtis B.A."/>
            <person name="Jerlstrom-Hultqvist J."/>
            <person name="Kolisko M."/>
            <person name="Yi Z."/>
            <person name="Salas-Leiva J.S."/>
            <person name="Gallot-Lavallee L."/>
            <person name="Kops G.J.P.L."/>
            <person name="Archibald J.M."/>
            <person name="Simpson A.G.B."/>
            <person name="Roger A.J."/>
        </authorList>
    </citation>
    <scope>NUCLEOTIDE SEQUENCE</scope>
    <source>
        <strain evidence="2">BICM</strain>
    </source>
</reference>
<sequence length="408" mass="44364">MSNLEQLEEQRDKLMAEVQSLRKGLATTARKAEARQSATDNQVSREFLLEGFLKTQMHTNTLINDYTNRIISAKKALEDHVANYRSTPAAAALERQILHNIDPNEHESAYPPLFTLTPSSILSAAIEHCEEQGMSVAATTLPQPTVAVDADDTTLTVADLQKIHLTQWVMAEEAEAELSAQPRCNERNPAYLAAAEAACDDIIAKLTERLKDSSQGRSEAQSERIAALEETLDESKRRLTALWTENRVAAAEFGLRRNIVPAKLPAEWDFSACNSTELEAFGRVDLDALRSIDPARDIAQVSIAQSHGSSKPRDAKASVSVNSDTATAIAQSVAKIDTARESTDETVTTLRDSIKESLLAVKDGMADLTAAGEAMAVWVSEPVGGLVAGGDWKAVRESLNTKVLQSVR</sequence>
<evidence type="ECO:0000313" key="3">
    <source>
        <dbReference type="Proteomes" id="UP000717585"/>
    </source>
</evidence>
<evidence type="ECO:0000313" key="2">
    <source>
        <dbReference type="EMBL" id="KAG9390347.1"/>
    </source>
</evidence>